<proteinExistence type="predicted"/>
<keyword evidence="3" id="KW-0378">Hydrolase</keyword>
<feature type="compositionally biased region" description="Basic and acidic residues" evidence="1">
    <location>
        <begin position="479"/>
        <end position="496"/>
    </location>
</feature>
<protein>
    <submittedName>
        <fullName evidence="3">HNH endonuclease</fullName>
    </submittedName>
</protein>
<feature type="region of interest" description="Disordered" evidence="1">
    <location>
        <begin position="479"/>
        <end position="523"/>
    </location>
</feature>
<keyword evidence="4" id="KW-1185">Reference proteome</keyword>
<evidence type="ECO:0000256" key="1">
    <source>
        <dbReference type="SAM" id="MobiDB-lite"/>
    </source>
</evidence>
<dbReference type="SMART" id="SM00507">
    <property type="entry name" value="HNHc"/>
    <property type="match status" value="1"/>
</dbReference>
<accession>A0A367Y6V5</accession>
<dbReference type="Gene3D" id="1.10.30.50">
    <property type="match status" value="1"/>
</dbReference>
<dbReference type="EMBL" id="QORO01000001">
    <property type="protein sequence ID" value="RCK61340.1"/>
    <property type="molecule type" value="Genomic_DNA"/>
</dbReference>
<dbReference type="CDD" id="cd00085">
    <property type="entry name" value="HNHc"/>
    <property type="match status" value="1"/>
</dbReference>
<dbReference type="GO" id="GO:0004519">
    <property type="term" value="F:endonuclease activity"/>
    <property type="evidence" value="ECO:0007669"/>
    <property type="project" value="UniProtKB-KW"/>
</dbReference>
<evidence type="ECO:0000313" key="4">
    <source>
        <dbReference type="Proteomes" id="UP000253508"/>
    </source>
</evidence>
<sequence length="523" mass="56418">MSTAAFDDSLDGLTTEEVGAARSAIAELASIERAVAAIEGQRIRALATLASIADKQAAQSPRPGARDYTRRSLAAEAAPAMRVSPADARIALSTAELITDTCPNTLEALGDGRITRRQAELVAIAASPLDPGARASLDAHAPEWAKGRTSRQFGKIVKKQAAEIDKRSFRERHEAERARRRVTLTDLGEGMSELRIVGPTVETRSVFSRLIDMARTIHNDRLRAAEAYERKHGVAAADDIADDHTAGGDKTSGNTTGGDTAGIDALYLAATDHRTVGQIRADLLLDMLLSSEPSAHELFMNGTGASLTAIQPIVQVTIPVSQMIDPNEGVGWLDDGTLASPDTLRILAGLAPGWERIFIHEDTGEIAATDRYRPTAEQRRLLLARDMTCRVPGCETAGHACDIDHGLDHARGGPTSIDNLEALCPGHHQMKHQSGWRVRQKPGGVIEFTTPLGQTLTDDPLSRVFFSTAPDAAATRAEAAVRDGHDAADLREREDERFEADDERIRRAESRIRRQNPPSESGC</sequence>
<gene>
    <name evidence="3" type="ORF">DTO57_01425</name>
</gene>
<keyword evidence="3" id="KW-0540">Nuclease</keyword>
<comment type="caution">
    <text evidence="3">The sequence shown here is derived from an EMBL/GenBank/DDBJ whole genome shotgun (WGS) entry which is preliminary data.</text>
</comment>
<dbReference type="AlphaFoldDB" id="A0A367Y6V5"/>
<dbReference type="Proteomes" id="UP000253508">
    <property type="component" value="Unassembled WGS sequence"/>
</dbReference>
<dbReference type="InterPro" id="IPR003615">
    <property type="entry name" value="HNH_nuc"/>
</dbReference>
<dbReference type="InterPro" id="IPR003870">
    <property type="entry name" value="DUF222"/>
</dbReference>
<name>A0A367Y6V5_9MICO</name>
<evidence type="ECO:0000259" key="2">
    <source>
        <dbReference type="SMART" id="SM00507"/>
    </source>
</evidence>
<feature type="compositionally biased region" description="Basic and acidic residues" evidence="1">
    <location>
        <begin position="503"/>
        <end position="512"/>
    </location>
</feature>
<feature type="domain" description="HNH nuclease" evidence="2">
    <location>
        <begin position="377"/>
        <end position="429"/>
    </location>
</feature>
<keyword evidence="3" id="KW-0255">Endonuclease</keyword>
<dbReference type="RefSeq" id="WP_162785615.1">
    <property type="nucleotide sequence ID" value="NZ_BMHU01000001.1"/>
</dbReference>
<organism evidence="3 4">
    <name type="scientific">Microbacterium sorbitolivorans</name>
    <dbReference type="NCBI Taxonomy" id="1867410"/>
    <lineage>
        <taxon>Bacteria</taxon>
        <taxon>Bacillati</taxon>
        <taxon>Actinomycetota</taxon>
        <taxon>Actinomycetes</taxon>
        <taxon>Micrococcales</taxon>
        <taxon>Microbacteriaceae</taxon>
        <taxon>Microbacterium</taxon>
    </lineage>
</organism>
<reference evidence="3 4" key="1">
    <citation type="submission" date="2018-07" db="EMBL/GenBank/DDBJ databases">
        <title>Microbacterium endoborsara sp. nov., a novel actinobacterium isolated from Borszczowia aralocaspica.</title>
        <authorList>
            <person name="An D."/>
        </authorList>
    </citation>
    <scope>NUCLEOTIDE SEQUENCE [LARGE SCALE GENOMIC DNA]</scope>
    <source>
        <strain evidence="3 4">C1.15228</strain>
    </source>
</reference>
<evidence type="ECO:0000313" key="3">
    <source>
        <dbReference type="EMBL" id="RCK61340.1"/>
    </source>
</evidence>
<dbReference type="Pfam" id="PF02720">
    <property type="entry name" value="DUF222"/>
    <property type="match status" value="1"/>
</dbReference>